<organism evidence="1 2">
    <name type="scientific">Trifolium medium</name>
    <dbReference type="NCBI Taxonomy" id="97028"/>
    <lineage>
        <taxon>Eukaryota</taxon>
        <taxon>Viridiplantae</taxon>
        <taxon>Streptophyta</taxon>
        <taxon>Embryophyta</taxon>
        <taxon>Tracheophyta</taxon>
        <taxon>Spermatophyta</taxon>
        <taxon>Magnoliopsida</taxon>
        <taxon>eudicotyledons</taxon>
        <taxon>Gunneridae</taxon>
        <taxon>Pentapetalae</taxon>
        <taxon>rosids</taxon>
        <taxon>fabids</taxon>
        <taxon>Fabales</taxon>
        <taxon>Fabaceae</taxon>
        <taxon>Papilionoideae</taxon>
        <taxon>50 kb inversion clade</taxon>
        <taxon>NPAAA clade</taxon>
        <taxon>Hologalegina</taxon>
        <taxon>IRL clade</taxon>
        <taxon>Trifolieae</taxon>
        <taxon>Trifolium</taxon>
    </lineage>
</organism>
<evidence type="ECO:0000313" key="2">
    <source>
        <dbReference type="Proteomes" id="UP000265520"/>
    </source>
</evidence>
<feature type="non-terminal residue" evidence="1">
    <location>
        <position position="1"/>
    </location>
</feature>
<dbReference type="Proteomes" id="UP000265520">
    <property type="component" value="Unassembled WGS sequence"/>
</dbReference>
<evidence type="ECO:0000313" key="1">
    <source>
        <dbReference type="EMBL" id="MCI67061.1"/>
    </source>
</evidence>
<protein>
    <submittedName>
        <fullName evidence="1">Uncharacterized protein</fullName>
    </submittedName>
</protein>
<dbReference type="EMBL" id="LXQA010707919">
    <property type="protein sequence ID" value="MCI67061.1"/>
    <property type="molecule type" value="Genomic_DNA"/>
</dbReference>
<keyword evidence="2" id="KW-1185">Reference proteome</keyword>
<name>A0A392U0X1_9FABA</name>
<reference evidence="1 2" key="1">
    <citation type="journal article" date="2018" name="Front. Plant Sci.">
        <title>Red Clover (Trifolium pratense) and Zigzag Clover (T. medium) - A Picture of Genomic Similarities and Differences.</title>
        <authorList>
            <person name="Dluhosova J."/>
            <person name="Istvanek J."/>
            <person name="Nedelnik J."/>
            <person name="Repkova J."/>
        </authorList>
    </citation>
    <scope>NUCLEOTIDE SEQUENCE [LARGE SCALE GENOMIC DNA]</scope>
    <source>
        <strain evidence="2">cv. 10/8</strain>
        <tissue evidence="1">Leaf</tissue>
    </source>
</reference>
<dbReference type="AlphaFoldDB" id="A0A392U0X1"/>
<accession>A0A392U0X1</accession>
<proteinExistence type="predicted"/>
<sequence>KPLFLEFCKTLDESRTIDENVDVTVQPFVPVNDQVDVSEKVTTGPVVESVKENTTTPDVAQTNL</sequence>
<feature type="non-terminal residue" evidence="1">
    <location>
        <position position="64"/>
    </location>
</feature>
<comment type="caution">
    <text evidence="1">The sequence shown here is derived from an EMBL/GenBank/DDBJ whole genome shotgun (WGS) entry which is preliminary data.</text>
</comment>